<evidence type="ECO:0000256" key="1">
    <source>
        <dbReference type="ARBA" id="ARBA00023015"/>
    </source>
</evidence>
<evidence type="ECO:0000256" key="3">
    <source>
        <dbReference type="ARBA" id="ARBA00023163"/>
    </source>
</evidence>
<dbReference type="PROSITE" id="PS50977">
    <property type="entry name" value="HTH_TETR_2"/>
    <property type="match status" value="1"/>
</dbReference>
<name>A0A1N6KER4_9BURK</name>
<dbReference type="EMBL" id="FSRM01000002">
    <property type="protein sequence ID" value="SIO55074.1"/>
    <property type="molecule type" value="Genomic_DNA"/>
</dbReference>
<reference evidence="6 7" key="1">
    <citation type="submission" date="2016-11" db="EMBL/GenBank/DDBJ databases">
        <authorList>
            <person name="Jaros S."/>
            <person name="Januszkiewicz K."/>
            <person name="Wedrychowicz H."/>
        </authorList>
    </citation>
    <scope>NUCLEOTIDE SEQUENCE [LARGE SCALE GENOMIC DNA]</scope>
    <source>
        <strain evidence="6 7">GAS86</strain>
    </source>
</reference>
<dbReference type="GO" id="GO:0003677">
    <property type="term" value="F:DNA binding"/>
    <property type="evidence" value="ECO:0007669"/>
    <property type="project" value="UniProtKB-UniRule"/>
</dbReference>
<accession>A0A1N6KER4</accession>
<evidence type="ECO:0000313" key="7">
    <source>
        <dbReference type="Proteomes" id="UP000184693"/>
    </source>
</evidence>
<gene>
    <name evidence="6" type="ORF">SAMN05444168_7014</name>
</gene>
<dbReference type="InterPro" id="IPR036271">
    <property type="entry name" value="Tet_transcr_reg_TetR-rel_C_sf"/>
</dbReference>
<proteinExistence type="predicted"/>
<evidence type="ECO:0000259" key="5">
    <source>
        <dbReference type="PROSITE" id="PS50977"/>
    </source>
</evidence>
<dbReference type="PANTHER" id="PTHR47506">
    <property type="entry name" value="TRANSCRIPTIONAL REGULATORY PROTEIN"/>
    <property type="match status" value="1"/>
</dbReference>
<dbReference type="InterPro" id="IPR011075">
    <property type="entry name" value="TetR_C"/>
</dbReference>
<dbReference type="Gene3D" id="1.10.357.10">
    <property type="entry name" value="Tetracycline Repressor, domain 2"/>
    <property type="match status" value="1"/>
</dbReference>
<keyword evidence="2 4" id="KW-0238">DNA-binding</keyword>
<dbReference type="InterPro" id="IPR001647">
    <property type="entry name" value="HTH_TetR"/>
</dbReference>
<evidence type="ECO:0000256" key="2">
    <source>
        <dbReference type="ARBA" id="ARBA00023125"/>
    </source>
</evidence>
<feature type="DNA-binding region" description="H-T-H motif" evidence="4">
    <location>
        <begin position="61"/>
        <end position="80"/>
    </location>
</feature>
<dbReference type="SUPFAM" id="SSF46689">
    <property type="entry name" value="Homeodomain-like"/>
    <property type="match status" value="1"/>
</dbReference>
<dbReference type="AlphaFoldDB" id="A0A1N6KER4"/>
<dbReference type="Proteomes" id="UP000184693">
    <property type="component" value="Unassembled WGS sequence"/>
</dbReference>
<sequence>MSRIPLVSSGIRFRLLQRPFPLTPQYGRPYNFLTMPRPSHRGKILTEGLKVVHERGFAGASVRDIVQAAGVPQGSFTNHFASKEAFGLEVLELYFANSRQVLDETLRNDALAPLKRLGDYIDWNISRLCVNQTRNGCLLGKFALEASDYSDAIRHRVVEIFAEQQQCLEYCLASAVKAGELPADFDCNDVAGFIVASLQGAFMLAKAQRSAQPVVRFRHVLFSKILR</sequence>
<evidence type="ECO:0000313" key="6">
    <source>
        <dbReference type="EMBL" id="SIO55074.1"/>
    </source>
</evidence>
<dbReference type="Pfam" id="PF16925">
    <property type="entry name" value="TetR_C_13"/>
    <property type="match status" value="1"/>
</dbReference>
<dbReference type="SUPFAM" id="SSF48498">
    <property type="entry name" value="Tetracyclin repressor-like, C-terminal domain"/>
    <property type="match status" value="1"/>
</dbReference>
<protein>
    <submittedName>
        <fullName evidence="6">Transcriptional regulator, TetR family</fullName>
    </submittedName>
</protein>
<dbReference type="PANTHER" id="PTHR47506:SF6">
    <property type="entry name" value="HTH-TYPE TRANSCRIPTIONAL REPRESSOR NEMR"/>
    <property type="match status" value="1"/>
</dbReference>
<dbReference type="InterPro" id="IPR009057">
    <property type="entry name" value="Homeodomain-like_sf"/>
</dbReference>
<feature type="domain" description="HTH tetR-type" evidence="5">
    <location>
        <begin position="38"/>
        <end position="98"/>
    </location>
</feature>
<dbReference type="Pfam" id="PF00440">
    <property type="entry name" value="TetR_N"/>
    <property type="match status" value="1"/>
</dbReference>
<keyword evidence="3" id="KW-0804">Transcription</keyword>
<organism evidence="6 7">
    <name type="scientific">Paraburkholderia phenazinium</name>
    <dbReference type="NCBI Taxonomy" id="60549"/>
    <lineage>
        <taxon>Bacteria</taxon>
        <taxon>Pseudomonadati</taxon>
        <taxon>Pseudomonadota</taxon>
        <taxon>Betaproteobacteria</taxon>
        <taxon>Burkholderiales</taxon>
        <taxon>Burkholderiaceae</taxon>
        <taxon>Paraburkholderia</taxon>
    </lineage>
</organism>
<evidence type="ECO:0000256" key="4">
    <source>
        <dbReference type="PROSITE-ProRule" id="PRU00335"/>
    </source>
</evidence>
<keyword evidence="1" id="KW-0805">Transcription regulation</keyword>